<evidence type="ECO:0000256" key="1">
    <source>
        <dbReference type="SAM" id="Phobius"/>
    </source>
</evidence>
<comment type="caution">
    <text evidence="2">The sequence shown here is derived from an EMBL/GenBank/DDBJ whole genome shotgun (WGS) entry which is preliminary data.</text>
</comment>
<dbReference type="InterPro" id="IPR018770">
    <property type="entry name" value="ChloroindolylP_hydrolase"/>
</dbReference>
<dbReference type="Pfam" id="PF10112">
    <property type="entry name" value="Halogen_Hydrol"/>
    <property type="match status" value="1"/>
</dbReference>
<dbReference type="AlphaFoldDB" id="A0A921LMX5"/>
<gene>
    <name evidence="2" type="ORF">K8V20_02040</name>
</gene>
<name>A0A921LMX5_9FIRM</name>
<feature type="transmembrane region" description="Helical" evidence="1">
    <location>
        <begin position="35"/>
        <end position="55"/>
    </location>
</feature>
<keyword evidence="1" id="KW-0812">Transmembrane</keyword>
<protein>
    <submittedName>
        <fullName evidence="2">5-bromo-4-chloroindolyl phosphate hydrolysis family protein</fullName>
    </submittedName>
</protein>
<dbReference type="Proteomes" id="UP000782880">
    <property type="component" value="Unassembled WGS sequence"/>
</dbReference>
<keyword evidence="1" id="KW-1133">Transmembrane helix</keyword>
<evidence type="ECO:0000313" key="2">
    <source>
        <dbReference type="EMBL" id="HJG27414.1"/>
    </source>
</evidence>
<organism evidence="2 3">
    <name type="scientific">Subdoligranulum variabile</name>
    <dbReference type="NCBI Taxonomy" id="214851"/>
    <lineage>
        <taxon>Bacteria</taxon>
        <taxon>Bacillati</taxon>
        <taxon>Bacillota</taxon>
        <taxon>Clostridia</taxon>
        <taxon>Eubacteriales</taxon>
        <taxon>Oscillospiraceae</taxon>
        <taxon>Subdoligranulum</taxon>
    </lineage>
</organism>
<dbReference type="EMBL" id="DYVE01000057">
    <property type="protein sequence ID" value="HJG27414.1"/>
    <property type="molecule type" value="Genomic_DNA"/>
</dbReference>
<reference evidence="2" key="2">
    <citation type="submission" date="2021-09" db="EMBL/GenBank/DDBJ databases">
        <authorList>
            <person name="Gilroy R."/>
        </authorList>
    </citation>
    <scope>NUCLEOTIDE SEQUENCE</scope>
    <source>
        <strain evidence="2">ChiBcec21-2208</strain>
    </source>
</reference>
<accession>A0A921LMX5</accession>
<keyword evidence="1" id="KW-0472">Membrane</keyword>
<reference evidence="2" key="1">
    <citation type="journal article" date="2021" name="PeerJ">
        <title>Extensive microbial diversity within the chicken gut microbiome revealed by metagenomics and culture.</title>
        <authorList>
            <person name="Gilroy R."/>
            <person name="Ravi A."/>
            <person name="Getino M."/>
            <person name="Pursley I."/>
            <person name="Horton D.L."/>
            <person name="Alikhan N.F."/>
            <person name="Baker D."/>
            <person name="Gharbi K."/>
            <person name="Hall N."/>
            <person name="Watson M."/>
            <person name="Adriaenssens E.M."/>
            <person name="Foster-Nyarko E."/>
            <person name="Jarju S."/>
            <person name="Secka A."/>
            <person name="Antonio M."/>
            <person name="Oren A."/>
            <person name="Chaudhuri R.R."/>
            <person name="La Ragione R."/>
            <person name="Hildebrand F."/>
            <person name="Pallen M.J."/>
        </authorList>
    </citation>
    <scope>NUCLEOTIDE SEQUENCE</scope>
    <source>
        <strain evidence="2">ChiBcec21-2208</strain>
    </source>
</reference>
<sequence length="209" mass="22889">MSKWEEKQVWPVLPLYLAAVTWPVASLVFPPYKLANLILVAVCSVVVYGAARYFCPMRVVRKLVPYATGSEDVDAMLTGIASNLDALHTLNDAIPDAQLSQAMNRMEKAGRSIVAVVENAPDKAPQIDRFARYYLPEVVKLMSAYVNLEKNGVKGENAAQIIAELRGNAETTATAFENQLDALYSAEALDISTDIEVLDSILKSQNLAK</sequence>
<evidence type="ECO:0000313" key="3">
    <source>
        <dbReference type="Proteomes" id="UP000782880"/>
    </source>
</evidence>
<feature type="transmembrane region" description="Helical" evidence="1">
    <location>
        <begin position="12"/>
        <end position="29"/>
    </location>
</feature>
<proteinExistence type="predicted"/>